<proteinExistence type="evidence at protein level"/>
<accession>A0A1R3S1W7</accession>
<dbReference type="SUPFAM" id="SSF46785">
    <property type="entry name" value="Winged helix' DNA-binding domain"/>
    <property type="match status" value="1"/>
</dbReference>
<dbReference type="InterPro" id="IPR001077">
    <property type="entry name" value="COMT_C"/>
</dbReference>
<evidence type="ECO:0000313" key="5">
    <source>
        <dbReference type="EMBL" id="OOG00737.1"/>
    </source>
</evidence>
<dbReference type="Gene3D" id="3.40.50.150">
    <property type="entry name" value="Vaccinia Virus protein VP39"/>
    <property type="match status" value="1"/>
</dbReference>
<feature type="domain" description="O-methyltransferase C-terminal" evidence="4">
    <location>
        <begin position="236"/>
        <end position="381"/>
    </location>
</feature>
<evidence type="ECO:0000256" key="2">
    <source>
        <dbReference type="ARBA" id="ARBA00022679"/>
    </source>
</evidence>
<dbReference type="InterPro" id="IPR016461">
    <property type="entry name" value="COMT-like"/>
</dbReference>
<feature type="binding site" evidence="9">
    <location>
        <position position="268"/>
    </location>
    <ligand>
        <name>S-adenosyl-L-homocysteine</name>
        <dbReference type="ChEBI" id="CHEBI:57856"/>
    </ligand>
</feature>
<dbReference type="VEuPathDB" id="FungiDB:ASPCADRAFT_492"/>
<evidence type="ECO:0007829" key="9">
    <source>
        <dbReference type="PDB" id="7WW0"/>
    </source>
</evidence>
<feature type="binding site" evidence="7 8">
    <location>
        <position position="309"/>
    </location>
    <ligand>
        <name>S-adenosyl-L-methionine</name>
        <dbReference type="ChEBI" id="CHEBI:59789"/>
    </ligand>
</feature>
<protein>
    <recommendedName>
        <fullName evidence="4">O-methyltransferase C-terminal domain-containing protein</fullName>
    </recommendedName>
</protein>
<dbReference type="Pfam" id="PF00891">
    <property type="entry name" value="Methyltransf_2"/>
    <property type="match status" value="1"/>
</dbReference>
<dbReference type="PDB" id="7WW0">
    <property type="method" value="X-ray"/>
    <property type="resolution" value="1.85 A"/>
    <property type="chains" value="A/B=1-402"/>
</dbReference>
<reference evidence="6" key="1">
    <citation type="journal article" date="2017" name="Genome Biol.">
        <title>Comparative genomics reveals high biological diversity and specific adaptations in the industrially and medically important fungal genus Aspergillus.</title>
        <authorList>
            <person name="de Vries R.P."/>
            <person name="Riley R."/>
            <person name="Wiebenga A."/>
            <person name="Aguilar-Osorio G."/>
            <person name="Amillis S."/>
            <person name="Uchima C.A."/>
            <person name="Anderluh G."/>
            <person name="Asadollahi M."/>
            <person name="Askin M."/>
            <person name="Barry K."/>
            <person name="Battaglia E."/>
            <person name="Bayram O."/>
            <person name="Benocci T."/>
            <person name="Braus-Stromeyer S.A."/>
            <person name="Caldana C."/>
            <person name="Canovas D."/>
            <person name="Cerqueira G.C."/>
            <person name="Chen F."/>
            <person name="Chen W."/>
            <person name="Choi C."/>
            <person name="Clum A."/>
            <person name="Dos Santos R.A."/>
            <person name="Damasio A.R."/>
            <person name="Diallinas G."/>
            <person name="Emri T."/>
            <person name="Fekete E."/>
            <person name="Flipphi M."/>
            <person name="Freyberg S."/>
            <person name="Gallo A."/>
            <person name="Gournas C."/>
            <person name="Habgood R."/>
            <person name="Hainaut M."/>
            <person name="Harispe M.L."/>
            <person name="Henrissat B."/>
            <person name="Hilden K.S."/>
            <person name="Hope R."/>
            <person name="Hossain A."/>
            <person name="Karabika E."/>
            <person name="Karaffa L."/>
            <person name="Karanyi Z."/>
            <person name="Krasevec N."/>
            <person name="Kuo A."/>
            <person name="Kusch H."/>
            <person name="LaButti K."/>
            <person name="Lagendijk E.L."/>
            <person name="Lapidus A."/>
            <person name="Levasseur A."/>
            <person name="Lindquist E."/>
            <person name="Lipzen A."/>
            <person name="Logrieco A.F."/>
            <person name="MacCabe A."/>
            <person name="Maekelae M.R."/>
            <person name="Malavazi I."/>
            <person name="Melin P."/>
            <person name="Meyer V."/>
            <person name="Mielnichuk N."/>
            <person name="Miskei M."/>
            <person name="Molnar A.P."/>
            <person name="Mule G."/>
            <person name="Ngan C.Y."/>
            <person name="Orejas M."/>
            <person name="Orosz E."/>
            <person name="Ouedraogo J.P."/>
            <person name="Overkamp K.M."/>
            <person name="Park H.-S."/>
            <person name="Perrone G."/>
            <person name="Piumi F."/>
            <person name="Punt P.J."/>
            <person name="Ram A.F."/>
            <person name="Ramon A."/>
            <person name="Rauscher S."/>
            <person name="Record E."/>
            <person name="Riano-Pachon D.M."/>
            <person name="Robert V."/>
            <person name="Roehrig J."/>
            <person name="Ruller R."/>
            <person name="Salamov A."/>
            <person name="Salih N.S."/>
            <person name="Samson R.A."/>
            <person name="Sandor E."/>
            <person name="Sanguinetti M."/>
            <person name="Schuetze T."/>
            <person name="Sepcic K."/>
            <person name="Shelest E."/>
            <person name="Sherlock G."/>
            <person name="Sophianopoulou V."/>
            <person name="Squina F.M."/>
            <person name="Sun H."/>
            <person name="Susca A."/>
            <person name="Todd R.B."/>
            <person name="Tsang A."/>
            <person name="Unkles S.E."/>
            <person name="van de Wiele N."/>
            <person name="van Rossen-Uffink D."/>
            <person name="Oliveira J.V."/>
            <person name="Vesth T.C."/>
            <person name="Visser J."/>
            <person name="Yu J.-H."/>
            <person name="Zhou M."/>
            <person name="Andersen M.R."/>
            <person name="Archer D.B."/>
            <person name="Baker S.E."/>
            <person name="Benoit I."/>
            <person name="Brakhage A.A."/>
            <person name="Braus G.H."/>
            <person name="Fischer R."/>
            <person name="Frisvad J.C."/>
            <person name="Goldman G.H."/>
            <person name="Houbraken J."/>
            <person name="Oakley B."/>
            <person name="Pocsi I."/>
            <person name="Scazzocchio C."/>
            <person name="Seiboth B."/>
            <person name="vanKuyk P.A."/>
            <person name="Wortman J."/>
            <person name="Dyer P.S."/>
            <person name="Grigoriev I.V."/>
        </authorList>
    </citation>
    <scope>NUCLEOTIDE SEQUENCE [LARGE SCALE GENOMIC DNA]</scope>
    <source>
        <strain evidence="6">ITEM 5010</strain>
    </source>
</reference>
<sequence>MASDASVADSLDTLAAKLVEKAKDLRAGNSTTPQQHEALVGTLKQVQDAVYLPRDDLAAMQMGFVTAAAIRLLLHWKVFEKIPDTGSIRYEELATQVGGDVVIITRICWLLVATGFLVQEGSDRVAHTARTRPFAGVNPLRAWWLMGYDEYVPVLLAMSRYYDTYGIKEPTGRLHTIKAFTEGSPELTVGEIMSRHPERTANMLISMSAMASQYPHTGFYDFSWVARKAAESATRPLIVDIGGAKGWTLQAICKETPEIPISRCVLQDLSGVIQMVQTVGDEDIRSAQLMAIDFHKEQPVQGALVYMIRRILRDFGDDECVSILQHVVAAMAPDSKLLIADTVTGNPPSWFPAMLDFFLSTIGGKERTEEEFRKITARAGLRITGIHYSDKAEFAMIVCEKA</sequence>
<feature type="binding site" evidence="9">
    <location>
        <position position="294"/>
    </location>
    <ligand>
        <name>S-adenosyl-L-homocysteine</name>
        <dbReference type="ChEBI" id="CHEBI:57856"/>
    </ligand>
</feature>
<organism evidence="5 6">
    <name type="scientific">Aspergillus carbonarius (strain ITEM 5010)</name>
    <dbReference type="NCBI Taxonomy" id="602072"/>
    <lineage>
        <taxon>Eukaryota</taxon>
        <taxon>Fungi</taxon>
        <taxon>Dikarya</taxon>
        <taxon>Ascomycota</taxon>
        <taxon>Pezizomycotina</taxon>
        <taxon>Eurotiomycetes</taxon>
        <taxon>Eurotiomycetidae</taxon>
        <taxon>Eurotiales</taxon>
        <taxon>Aspergillaceae</taxon>
        <taxon>Aspergillus</taxon>
        <taxon>Aspergillus subgen. Circumdati</taxon>
    </lineage>
</organism>
<feature type="binding site" evidence="9">
    <location>
        <position position="309"/>
    </location>
    <ligand>
        <name>S-adenosyl-L-homocysteine</name>
        <dbReference type="ChEBI" id="CHEBI:57856"/>
    </ligand>
</feature>
<dbReference type="AlphaFoldDB" id="A0A1R3S1W7"/>
<dbReference type="GO" id="GO:0008171">
    <property type="term" value="F:O-methyltransferase activity"/>
    <property type="evidence" value="ECO:0007669"/>
    <property type="project" value="InterPro"/>
</dbReference>
<dbReference type="Proteomes" id="UP000188318">
    <property type="component" value="Unassembled WGS sequence"/>
</dbReference>
<keyword evidence="7 8" id="KW-0002">3D-structure</keyword>
<dbReference type="PROSITE" id="PS51683">
    <property type="entry name" value="SAM_OMT_II"/>
    <property type="match status" value="1"/>
</dbReference>
<evidence type="ECO:0007829" key="7">
    <source>
        <dbReference type="PDB" id="7WUY"/>
    </source>
</evidence>
<evidence type="ECO:0000259" key="4">
    <source>
        <dbReference type="Pfam" id="PF00891"/>
    </source>
</evidence>
<dbReference type="PANTHER" id="PTHR43712:SF16">
    <property type="entry name" value="O-METHYLTRANSFERASE ELCB"/>
    <property type="match status" value="1"/>
</dbReference>
<reference evidence="7" key="3">
    <citation type="submission" date="2022-02" db="PDB data bank">
        <title>The crystal structure of FinI in complex with SAM and fischerin.</title>
        <authorList>
            <person name="Zhou J."/>
            <person name="Lu J."/>
        </authorList>
    </citation>
    <scope>X-RAY CRYSTALLOGRAPHY (1.84 ANGSTROMS) IN COMPLEX WITH S-ADENOSYL-L-METHIONINE</scope>
</reference>
<evidence type="ECO:0000313" key="6">
    <source>
        <dbReference type="Proteomes" id="UP000188318"/>
    </source>
</evidence>
<gene>
    <name evidence="5" type="ORF">ASPCADRAFT_492</name>
</gene>
<reference evidence="8" key="4">
    <citation type="submission" date="2022-02" db="PDB data bank">
        <title>The structure of FinI complex with SAM.</title>
        <authorList>
            <person name="Lu J."/>
            <person name="Zhou J."/>
        </authorList>
    </citation>
    <scope>X-RAY CRYSTALLOGRAPHY (2.35 ANGSTROMS) IN COMPLEX WITH S-ADENOSYL-L-METHIONINE</scope>
</reference>
<evidence type="ECO:0007829" key="8">
    <source>
        <dbReference type="PDB" id="7WVS"/>
    </source>
</evidence>
<dbReference type="PANTHER" id="PTHR43712">
    <property type="entry name" value="PUTATIVE (AFU_ORTHOLOGUE AFUA_4G14580)-RELATED"/>
    <property type="match status" value="1"/>
</dbReference>
<dbReference type="PDB" id="7WVS">
    <property type="method" value="X-ray"/>
    <property type="resolution" value="2.35 A"/>
    <property type="chains" value="A/B=1-402"/>
</dbReference>
<dbReference type="PDB" id="7WUY">
    <property type="method" value="X-ray"/>
    <property type="resolution" value="1.84 A"/>
    <property type="chains" value="A/B=1-402"/>
</dbReference>
<feature type="binding site" evidence="7 8">
    <location>
        <position position="294"/>
    </location>
    <ligand>
        <name>S-adenosyl-L-methionine</name>
        <dbReference type="ChEBI" id="CHEBI:59789"/>
    </ligand>
</feature>
<dbReference type="OMA" id="LIYWIRR"/>
<evidence type="ECO:0000256" key="1">
    <source>
        <dbReference type="ARBA" id="ARBA00022603"/>
    </source>
</evidence>
<keyword evidence="3 7" id="KW-0949">S-adenosyl-L-methionine</keyword>
<reference evidence="9" key="2">
    <citation type="submission" date="2022-02" db="PDB data bank">
        <title>The crystal structure of FinI complex with SAH.</title>
        <authorList>
            <person name="Zhou J."/>
            <person name="Lu J."/>
        </authorList>
    </citation>
    <scope>X-RAY CRYSTALLOGRAPHY (1.85 ANGSTROMS) IN COMPLEX WITH S-ADENOSYL-L-HOMOCYSTEINE</scope>
</reference>
<feature type="binding site" evidence="7 8">
    <location>
        <position position="293"/>
    </location>
    <ligand>
        <name>S-adenosyl-L-methionine</name>
        <dbReference type="ChEBI" id="CHEBI:59789"/>
    </ligand>
</feature>
<dbReference type="Gene3D" id="1.10.10.10">
    <property type="entry name" value="Winged helix-like DNA-binding domain superfamily/Winged helix DNA-binding domain"/>
    <property type="match status" value="1"/>
</dbReference>
<feature type="binding site" evidence="9">
    <location>
        <position position="293"/>
    </location>
    <ligand>
        <name>S-adenosyl-L-homocysteine</name>
        <dbReference type="ChEBI" id="CHEBI:57856"/>
    </ligand>
</feature>
<name>A0A1R3S1W7_ASPC5</name>
<dbReference type="SUPFAM" id="SSF53335">
    <property type="entry name" value="S-adenosyl-L-methionine-dependent methyltransferases"/>
    <property type="match status" value="1"/>
</dbReference>
<keyword evidence="2" id="KW-0808">Transferase</keyword>
<feature type="binding site" evidence="7 8">
    <location>
        <position position="268"/>
    </location>
    <ligand>
        <name>S-adenosyl-L-methionine</name>
        <dbReference type="ChEBI" id="CHEBI:59789"/>
    </ligand>
</feature>
<keyword evidence="1" id="KW-0489">Methyltransferase</keyword>
<dbReference type="OrthoDB" id="1535081at2759"/>
<dbReference type="InterPro" id="IPR036390">
    <property type="entry name" value="WH_DNA-bd_sf"/>
</dbReference>
<dbReference type="GO" id="GO:0044550">
    <property type="term" value="P:secondary metabolite biosynthetic process"/>
    <property type="evidence" value="ECO:0007669"/>
    <property type="project" value="UniProtKB-ARBA"/>
</dbReference>
<keyword evidence="6" id="KW-1185">Reference proteome</keyword>
<dbReference type="InterPro" id="IPR029063">
    <property type="entry name" value="SAM-dependent_MTases_sf"/>
</dbReference>
<dbReference type="SMR" id="A0A1R3S1W7"/>
<evidence type="ECO:0000256" key="3">
    <source>
        <dbReference type="ARBA" id="ARBA00022691"/>
    </source>
</evidence>
<dbReference type="EMBL" id="KV907493">
    <property type="protein sequence ID" value="OOG00737.1"/>
    <property type="molecule type" value="Genomic_DNA"/>
</dbReference>
<dbReference type="GO" id="GO:0032259">
    <property type="term" value="P:methylation"/>
    <property type="evidence" value="ECO:0007669"/>
    <property type="project" value="UniProtKB-KW"/>
</dbReference>
<dbReference type="InterPro" id="IPR036388">
    <property type="entry name" value="WH-like_DNA-bd_sf"/>
</dbReference>